<protein>
    <recommendedName>
        <fullName evidence="4">Transmembrane protein 220</fullName>
    </recommendedName>
</protein>
<keyword evidence="1" id="KW-0812">Transmembrane</keyword>
<dbReference type="PANTHER" id="PTHR34262:SF1">
    <property type="entry name" value="TRANSMEMBRANE PROTEIN 220"/>
    <property type="match status" value="1"/>
</dbReference>
<sequence>MMMKGEAAVTISGQDADKAPYGPWVSVWRGINLFMAVFFLLATIANVNDGDWYIWMPIYMIPALLGLVVAAKPQFIETRLWSSLSVIHFTLCLAYAIYQGAVLVETLAGQVKNPLQHEEGREMGGLFIILAWLGISRFTSLGRPNSPVSNRSMMSALLLMTVTLAVLPLLMWSLCFVSDWHTKLGHCNGMFA</sequence>
<dbReference type="InterPro" id="IPR029377">
    <property type="entry name" value="TMEM220"/>
</dbReference>
<feature type="transmembrane region" description="Helical" evidence="1">
    <location>
        <begin position="124"/>
        <end position="142"/>
    </location>
</feature>
<feature type="transmembrane region" description="Helical" evidence="1">
    <location>
        <begin position="154"/>
        <end position="174"/>
    </location>
</feature>
<accession>A0AAN9GL12</accession>
<keyword evidence="1" id="KW-0472">Membrane</keyword>
<reference evidence="2 3" key="1">
    <citation type="submission" date="2024-02" db="EMBL/GenBank/DDBJ databases">
        <title>Chromosome-scale genome assembly of the rough periwinkle Littorina saxatilis.</title>
        <authorList>
            <person name="De Jode A."/>
            <person name="Faria R."/>
            <person name="Formenti G."/>
            <person name="Sims Y."/>
            <person name="Smith T.P."/>
            <person name="Tracey A."/>
            <person name="Wood J.M.D."/>
            <person name="Zagrodzka Z.B."/>
            <person name="Johannesson K."/>
            <person name="Butlin R.K."/>
            <person name="Leder E.H."/>
        </authorList>
    </citation>
    <scope>NUCLEOTIDE SEQUENCE [LARGE SCALE GENOMIC DNA]</scope>
    <source>
        <strain evidence="2">Snail1</strain>
        <tissue evidence="2">Muscle</tissue>
    </source>
</reference>
<dbReference type="AlphaFoldDB" id="A0AAN9GL12"/>
<dbReference type="Pfam" id="PF15071">
    <property type="entry name" value="TMEM220"/>
    <property type="match status" value="1"/>
</dbReference>
<evidence type="ECO:0000313" key="3">
    <source>
        <dbReference type="Proteomes" id="UP001374579"/>
    </source>
</evidence>
<organism evidence="2 3">
    <name type="scientific">Littorina saxatilis</name>
    <dbReference type="NCBI Taxonomy" id="31220"/>
    <lineage>
        <taxon>Eukaryota</taxon>
        <taxon>Metazoa</taxon>
        <taxon>Spiralia</taxon>
        <taxon>Lophotrochozoa</taxon>
        <taxon>Mollusca</taxon>
        <taxon>Gastropoda</taxon>
        <taxon>Caenogastropoda</taxon>
        <taxon>Littorinimorpha</taxon>
        <taxon>Littorinoidea</taxon>
        <taxon>Littorinidae</taxon>
        <taxon>Littorina</taxon>
    </lineage>
</organism>
<dbReference type="Proteomes" id="UP001374579">
    <property type="component" value="Unassembled WGS sequence"/>
</dbReference>
<keyword evidence="3" id="KW-1185">Reference proteome</keyword>
<gene>
    <name evidence="2" type="ORF">V1264_011925</name>
</gene>
<dbReference type="PANTHER" id="PTHR34262">
    <property type="entry name" value="TRANSMEMBRANE PROTEIN 220"/>
    <property type="match status" value="1"/>
</dbReference>
<keyword evidence="1" id="KW-1133">Transmembrane helix</keyword>
<evidence type="ECO:0008006" key="4">
    <source>
        <dbReference type="Google" id="ProtNLM"/>
    </source>
</evidence>
<feature type="transmembrane region" description="Helical" evidence="1">
    <location>
        <begin position="52"/>
        <end position="71"/>
    </location>
</feature>
<comment type="caution">
    <text evidence="2">The sequence shown here is derived from an EMBL/GenBank/DDBJ whole genome shotgun (WGS) entry which is preliminary data.</text>
</comment>
<evidence type="ECO:0000256" key="1">
    <source>
        <dbReference type="SAM" id="Phobius"/>
    </source>
</evidence>
<name>A0AAN9GL12_9CAEN</name>
<dbReference type="EMBL" id="JBAMIC010000002">
    <property type="protein sequence ID" value="KAK7112472.1"/>
    <property type="molecule type" value="Genomic_DNA"/>
</dbReference>
<proteinExistence type="predicted"/>
<evidence type="ECO:0000313" key="2">
    <source>
        <dbReference type="EMBL" id="KAK7112472.1"/>
    </source>
</evidence>
<feature type="transmembrane region" description="Helical" evidence="1">
    <location>
        <begin position="21"/>
        <end position="46"/>
    </location>
</feature>
<feature type="transmembrane region" description="Helical" evidence="1">
    <location>
        <begin position="83"/>
        <end position="104"/>
    </location>
</feature>